<evidence type="ECO:0000256" key="1">
    <source>
        <dbReference type="ARBA" id="ARBA00004888"/>
    </source>
</evidence>
<dbReference type="Proteomes" id="UP000310708">
    <property type="component" value="Unassembled WGS sequence"/>
</dbReference>
<dbReference type="Proteomes" id="UP000309601">
    <property type="component" value="Unassembled WGS sequence"/>
</dbReference>
<evidence type="ECO:0000313" key="23">
    <source>
        <dbReference type="EMBL" id="TIC66207.1"/>
    </source>
</evidence>
<dbReference type="GO" id="GO:0008865">
    <property type="term" value="F:fructokinase activity"/>
    <property type="evidence" value="ECO:0007669"/>
    <property type="project" value="TreeGrafter"/>
</dbReference>
<keyword evidence="10" id="KW-0324">Glycolysis</keyword>
<dbReference type="SUPFAM" id="SSF89895">
    <property type="entry name" value="FYSH domain"/>
    <property type="match status" value="1"/>
</dbReference>
<name>A0A4T0SDQ1_9BASI</name>
<dbReference type="AlphaFoldDB" id="A0A4T0SDQ1"/>
<evidence type="ECO:0000256" key="6">
    <source>
        <dbReference type="ARBA" id="ARBA00022679"/>
    </source>
</evidence>
<dbReference type="Gene3D" id="3.30.420.40">
    <property type="match status" value="1"/>
</dbReference>
<dbReference type="GO" id="GO:0005739">
    <property type="term" value="C:mitochondrion"/>
    <property type="evidence" value="ECO:0007669"/>
    <property type="project" value="TreeGrafter"/>
</dbReference>
<dbReference type="PANTHER" id="PTHR19443">
    <property type="entry name" value="HEXOKINASE"/>
    <property type="match status" value="1"/>
</dbReference>
<evidence type="ECO:0000313" key="22">
    <source>
        <dbReference type="EMBL" id="TIC63056.1"/>
    </source>
</evidence>
<dbReference type="Gene3D" id="3.30.70.240">
    <property type="match status" value="1"/>
</dbReference>
<dbReference type="GO" id="GO:0006006">
    <property type="term" value="P:glucose metabolic process"/>
    <property type="evidence" value="ECO:0007669"/>
    <property type="project" value="UniProtKB-ARBA"/>
</dbReference>
<feature type="domain" description="Ribosome maturation protein SDO1/SBDS central" evidence="17">
    <location>
        <begin position="590"/>
        <end position="653"/>
    </location>
</feature>
<dbReference type="EMBL" id="SPRH01000057">
    <property type="protein sequence ID" value="TIB96746.1"/>
    <property type="molecule type" value="Genomic_DNA"/>
</dbReference>
<comment type="similarity">
    <text evidence="4">Belongs to the hexokinase family.</text>
</comment>
<dbReference type="FunFam" id="3.30.420.40:FF:000805">
    <property type="entry name" value="Hexokinase-2"/>
    <property type="match status" value="1"/>
</dbReference>
<gene>
    <name evidence="22" type="ORF">E3Q01_03590</name>
    <name evidence="23" type="ORF">E3Q02_01893</name>
    <name evidence="24" type="ORF">E3Q03_01863</name>
    <name evidence="21" type="ORF">E3Q10_03719</name>
    <name evidence="20" type="ORF">E3Q17_03688</name>
    <name evidence="19" type="ORF">E3Q22_00620</name>
</gene>
<dbReference type="EMBL" id="SPRO01000056">
    <property type="protein sequence ID" value="TIC25590.1"/>
    <property type="molecule type" value="Genomic_DNA"/>
</dbReference>
<keyword evidence="9" id="KW-0067">ATP-binding</keyword>
<evidence type="ECO:0000256" key="7">
    <source>
        <dbReference type="ARBA" id="ARBA00022741"/>
    </source>
</evidence>
<feature type="domain" description="Ribosome maturation protein SDO1/SBDS N-terminal" evidence="15">
    <location>
        <begin position="510"/>
        <end position="581"/>
    </location>
</feature>
<keyword evidence="7" id="KW-0547">Nucleotide-binding</keyword>
<evidence type="ECO:0000256" key="3">
    <source>
        <dbReference type="ARBA" id="ARBA00007433"/>
    </source>
</evidence>
<dbReference type="PROSITE" id="PS00378">
    <property type="entry name" value="HEXOKINASE_1"/>
    <property type="match status" value="1"/>
</dbReference>
<dbReference type="GO" id="GO:0006013">
    <property type="term" value="P:mannose metabolic process"/>
    <property type="evidence" value="ECO:0007669"/>
    <property type="project" value="TreeGrafter"/>
</dbReference>
<feature type="domain" description="Hexokinase C-terminal" evidence="16">
    <location>
        <begin position="250"/>
        <end position="488"/>
    </location>
</feature>
<dbReference type="Gene3D" id="3.30.1250.10">
    <property type="entry name" value="Ribosome maturation protein SBDS, N-terminal domain"/>
    <property type="match status" value="1"/>
</dbReference>
<dbReference type="Pfam" id="PF01172">
    <property type="entry name" value="SBDS_N"/>
    <property type="match status" value="1"/>
</dbReference>
<evidence type="ECO:0000313" key="28">
    <source>
        <dbReference type="Proteomes" id="UP000309601"/>
    </source>
</evidence>
<dbReference type="InterPro" id="IPR022673">
    <property type="entry name" value="Hexokinase_C"/>
</dbReference>
<dbReference type="EMBL" id="SPRX01000055">
    <property type="protein sequence ID" value="TIC63056.1"/>
    <property type="molecule type" value="Genomic_DNA"/>
</dbReference>
<evidence type="ECO:0000313" key="21">
    <source>
        <dbReference type="EMBL" id="TIC25590.1"/>
    </source>
</evidence>
<dbReference type="FunFam" id="3.40.367.20:FF:000004">
    <property type="entry name" value="Phosphotransferase"/>
    <property type="match status" value="1"/>
</dbReference>
<dbReference type="EMBL" id="SPRW01000017">
    <property type="protein sequence ID" value="TIC66207.1"/>
    <property type="molecule type" value="Genomic_DNA"/>
</dbReference>
<dbReference type="InterPro" id="IPR002140">
    <property type="entry name" value="Sdo1/SBDS"/>
</dbReference>
<evidence type="ECO:0000256" key="8">
    <source>
        <dbReference type="ARBA" id="ARBA00022777"/>
    </source>
</evidence>
<dbReference type="Pfam" id="PF03727">
    <property type="entry name" value="Hexokinase_2"/>
    <property type="match status" value="1"/>
</dbReference>
<dbReference type="Proteomes" id="UP000305647">
    <property type="component" value="Unassembled WGS sequence"/>
</dbReference>
<evidence type="ECO:0000313" key="26">
    <source>
        <dbReference type="Proteomes" id="UP000305647"/>
    </source>
</evidence>
<dbReference type="GO" id="GO:0001678">
    <property type="term" value="P:intracellular glucose homeostasis"/>
    <property type="evidence" value="ECO:0007669"/>
    <property type="project" value="InterPro"/>
</dbReference>
<dbReference type="GO" id="GO:0005829">
    <property type="term" value="C:cytosol"/>
    <property type="evidence" value="ECO:0007669"/>
    <property type="project" value="TreeGrafter"/>
</dbReference>
<dbReference type="PANTHER" id="PTHR19443:SF16">
    <property type="entry name" value="HEXOKINASE TYPE 1-RELATED"/>
    <property type="match status" value="1"/>
</dbReference>
<evidence type="ECO:0000256" key="2">
    <source>
        <dbReference type="ARBA" id="ARBA00005028"/>
    </source>
</evidence>
<evidence type="ECO:0000313" key="20">
    <source>
        <dbReference type="EMBL" id="TIB96746.1"/>
    </source>
</evidence>
<evidence type="ECO:0000313" key="19">
    <source>
        <dbReference type="EMBL" id="TIB81864.1"/>
    </source>
</evidence>
<dbReference type="Pfam" id="PF00349">
    <property type="entry name" value="Hexokinase_1"/>
    <property type="match status" value="1"/>
</dbReference>
<organism evidence="19 29">
    <name type="scientific">Wallemia mellicola</name>
    <dbReference type="NCBI Taxonomy" id="1708541"/>
    <lineage>
        <taxon>Eukaryota</taxon>
        <taxon>Fungi</taxon>
        <taxon>Dikarya</taxon>
        <taxon>Basidiomycota</taxon>
        <taxon>Wallemiomycotina</taxon>
        <taxon>Wallemiomycetes</taxon>
        <taxon>Wallemiales</taxon>
        <taxon>Wallemiaceae</taxon>
        <taxon>Wallemia</taxon>
    </lineage>
</organism>
<dbReference type="InterPro" id="IPR037188">
    <property type="entry name" value="Sdo1/SBDS_central_sf"/>
</dbReference>
<dbReference type="Gene3D" id="1.10.287.1250">
    <property type="match status" value="1"/>
</dbReference>
<feature type="domain" description="Ribosome maturation protein SDO1/SBDS C-terminal" evidence="18">
    <location>
        <begin position="655"/>
        <end position="716"/>
    </location>
</feature>
<dbReference type="Proteomes" id="UP000310685">
    <property type="component" value="Unassembled WGS sequence"/>
</dbReference>
<evidence type="ECO:0000259" key="17">
    <source>
        <dbReference type="Pfam" id="PF09377"/>
    </source>
</evidence>
<dbReference type="OrthoDB" id="419537at2759"/>
<comment type="catalytic activity">
    <reaction evidence="12">
        <text>D-fructose + ATP = D-fructose 6-phosphate + ADP + H(+)</text>
        <dbReference type="Rhea" id="RHEA:16125"/>
        <dbReference type="ChEBI" id="CHEBI:15378"/>
        <dbReference type="ChEBI" id="CHEBI:30616"/>
        <dbReference type="ChEBI" id="CHEBI:37721"/>
        <dbReference type="ChEBI" id="CHEBI:61527"/>
        <dbReference type="ChEBI" id="CHEBI:456216"/>
        <dbReference type="EC" id="2.7.1.1"/>
    </reaction>
    <physiologicalReaction direction="left-to-right" evidence="12">
        <dbReference type="Rhea" id="RHEA:16126"/>
    </physiologicalReaction>
</comment>
<dbReference type="InterPro" id="IPR001312">
    <property type="entry name" value="Hexokinase"/>
</dbReference>
<dbReference type="SUPFAM" id="SSF109728">
    <property type="entry name" value="Hypothetical protein AF0491, middle domain"/>
    <property type="match status" value="1"/>
</dbReference>
<evidence type="ECO:0000259" key="18">
    <source>
        <dbReference type="Pfam" id="PF20268"/>
    </source>
</evidence>
<reference evidence="25 26" key="1">
    <citation type="submission" date="2019-03" db="EMBL/GenBank/DDBJ databases">
        <title>Sequencing 25 genomes of Wallemia mellicola.</title>
        <authorList>
            <person name="Gostincar C."/>
        </authorList>
    </citation>
    <scope>NUCLEOTIDE SEQUENCE [LARGE SCALE GENOMIC DNA]</scope>
    <source>
        <strain evidence="20 27">EXF-1262</strain>
        <strain evidence="23 28">EXF-1274</strain>
        <strain evidence="24 25">EXF-1277</strain>
        <strain evidence="19 29">EXF-6152</strain>
        <strain evidence="22 30">EXF-757</strain>
        <strain evidence="21 26">EXF-8738</strain>
    </source>
</reference>
<dbReference type="EMBL" id="SPRV01000016">
    <property type="protein sequence ID" value="TIC67566.1"/>
    <property type="molecule type" value="Genomic_DNA"/>
</dbReference>
<comment type="catalytic activity">
    <reaction evidence="11">
        <text>a D-hexose + ATP = a D-hexose 6-phosphate + ADP + H(+)</text>
        <dbReference type="Rhea" id="RHEA:22740"/>
        <dbReference type="ChEBI" id="CHEBI:4194"/>
        <dbReference type="ChEBI" id="CHEBI:15378"/>
        <dbReference type="ChEBI" id="CHEBI:30616"/>
        <dbReference type="ChEBI" id="CHEBI:229467"/>
        <dbReference type="ChEBI" id="CHEBI:456216"/>
        <dbReference type="EC" id="2.7.1.1"/>
    </reaction>
    <physiologicalReaction direction="left-to-right" evidence="11">
        <dbReference type="Rhea" id="RHEA:22741"/>
    </physiologicalReaction>
</comment>
<dbReference type="GO" id="GO:0006096">
    <property type="term" value="P:glycolytic process"/>
    <property type="evidence" value="ECO:0007669"/>
    <property type="project" value="UniProtKB-UniPathway"/>
</dbReference>
<dbReference type="GO" id="GO:0042256">
    <property type="term" value="P:cytosolic ribosome assembly"/>
    <property type="evidence" value="ECO:0007669"/>
    <property type="project" value="InterPro"/>
</dbReference>
<comment type="pathway">
    <text evidence="2">Carbohydrate metabolism; hexose metabolism.</text>
</comment>
<evidence type="ECO:0000256" key="11">
    <source>
        <dbReference type="ARBA" id="ARBA00044613"/>
    </source>
</evidence>
<evidence type="ECO:0000259" key="15">
    <source>
        <dbReference type="Pfam" id="PF01172"/>
    </source>
</evidence>
<evidence type="ECO:0000259" key="14">
    <source>
        <dbReference type="Pfam" id="PF00349"/>
    </source>
</evidence>
<evidence type="ECO:0000256" key="5">
    <source>
        <dbReference type="ARBA" id="ARBA00012324"/>
    </source>
</evidence>
<keyword evidence="8 19" id="KW-0418">Kinase</keyword>
<evidence type="ECO:0000313" key="27">
    <source>
        <dbReference type="Proteomes" id="UP000307169"/>
    </source>
</evidence>
<dbReference type="NCBIfam" id="TIGR00291">
    <property type="entry name" value="RNA_SBDS"/>
    <property type="match status" value="1"/>
</dbReference>
<comment type="pathway">
    <text evidence="1">Carbohydrate degradation; glycolysis; D-glyceraldehyde 3-phosphate and glycerone phosphate from D-glucose: step 1/4.</text>
</comment>
<dbReference type="Gene3D" id="1.10.10.900">
    <property type="entry name" value="SBDS protein C-terminal domain, subdomain 1"/>
    <property type="match status" value="1"/>
</dbReference>
<comment type="catalytic activity">
    <reaction evidence="13">
        <text>D-glucose + ATP = D-glucose 6-phosphate + ADP + H(+)</text>
        <dbReference type="Rhea" id="RHEA:17825"/>
        <dbReference type="ChEBI" id="CHEBI:4167"/>
        <dbReference type="ChEBI" id="CHEBI:15378"/>
        <dbReference type="ChEBI" id="CHEBI:30616"/>
        <dbReference type="ChEBI" id="CHEBI:61548"/>
        <dbReference type="ChEBI" id="CHEBI:456216"/>
        <dbReference type="EC" id="2.7.1.1"/>
    </reaction>
    <physiologicalReaction direction="left-to-right" evidence="13">
        <dbReference type="Rhea" id="RHEA:17826"/>
    </physiologicalReaction>
</comment>
<comment type="caution">
    <text evidence="19">The sequence shown here is derived from an EMBL/GenBank/DDBJ whole genome shotgun (WGS) entry which is preliminary data.</text>
</comment>
<dbReference type="EC" id="2.7.1.1" evidence="5"/>
<evidence type="ECO:0000313" key="24">
    <source>
        <dbReference type="EMBL" id="TIC67566.1"/>
    </source>
</evidence>
<evidence type="ECO:0000256" key="13">
    <source>
        <dbReference type="ARBA" id="ARBA00048160"/>
    </source>
</evidence>
<dbReference type="PROSITE" id="PS51748">
    <property type="entry name" value="HEXOKINASE_2"/>
    <property type="match status" value="1"/>
</dbReference>
<dbReference type="EMBL" id="SPRC01000004">
    <property type="protein sequence ID" value="TIB81864.1"/>
    <property type="molecule type" value="Genomic_DNA"/>
</dbReference>
<evidence type="ECO:0000313" key="25">
    <source>
        <dbReference type="Proteomes" id="UP000305362"/>
    </source>
</evidence>
<dbReference type="InterPro" id="IPR046928">
    <property type="entry name" value="SDO1/SBDS_C"/>
</dbReference>
<dbReference type="Proteomes" id="UP000305362">
    <property type="component" value="Unassembled WGS sequence"/>
</dbReference>
<dbReference type="Pfam" id="PF20268">
    <property type="entry name" value="SBDS_C"/>
    <property type="match status" value="1"/>
</dbReference>
<dbReference type="Pfam" id="PF09377">
    <property type="entry name" value="SBDS_domain_II"/>
    <property type="match status" value="1"/>
</dbReference>
<dbReference type="InterPro" id="IPR022672">
    <property type="entry name" value="Hexokinase_N"/>
</dbReference>
<evidence type="ECO:0000256" key="10">
    <source>
        <dbReference type="ARBA" id="ARBA00023152"/>
    </source>
</evidence>
<feature type="domain" description="Hexokinase N-terminal" evidence="14">
    <location>
        <begin position="52"/>
        <end position="244"/>
    </location>
</feature>
<sequence length="721" mass="79914">MPEKQQRRQSSSVPRKEVASAILGASAASHTRSNETGDVPHAIPSELEDHYQGLCEQLTVSPARLRLITNAFVKTLRKGLAEPGQTVPMIPTYVFGYPTGEEKGNFIALDLGGTNLRVCHVELKGGGKFEVTQSKYRLTEEQKQEDGQSLFDFCAQCLMTFLKDNFPNGTPEGMALGFTFSYPTLQDRIDQGVLVRWTKGFGNKGVEGKDVTEIFNRSLKKYECPLSVTAIINDTTGTMIASRYTHPNTRIGLILGTGCNAAFMDRMSNITKLNINGCPGDEKMAINCEYGAFDSFEHKHLPRTKYDEVIDLTSNKPHEQAYEKMIAGLYLGEVFRLIICEMVDEGVIFLGQETYKIEQPFIFQTAFLSLMESDTTDEQLLSAGLFLHFFDLTTTQEERHFFKKLAGLIGLRAARLSACGIAAIVTHKGIEDDGCDVAVDGSLYEKYPGYADKMHAALVDILGERGRKVVSRHAEDGSGVGCAIIAAMTKARKDAGNSQMSLLYVSKRPIACYKNKVGEWRNGSETDIDNVVQISSVFTNVSKGAVCNNDELQKAFGTSDNDEIIKQILKKGELQVGEKERGHDLSNKWREIATIVAERCVDPATGRPVTVSMIEKAMHDVHYSVNANKNAKSQSGEVIKQIQEKGVLPLARAQMRVRITAASKDGKNVKERIKEYVNKAEDEDWSDEWEYICLIDPSSFKALNDLKLNARVEVLENSVKG</sequence>
<dbReference type="InterPro" id="IPR019807">
    <property type="entry name" value="Hexokinase_BS"/>
</dbReference>
<dbReference type="GO" id="GO:0019158">
    <property type="term" value="F:mannokinase activity"/>
    <property type="evidence" value="ECO:0007669"/>
    <property type="project" value="TreeGrafter"/>
</dbReference>
<evidence type="ECO:0000313" key="29">
    <source>
        <dbReference type="Proteomes" id="UP000310685"/>
    </source>
</evidence>
<keyword evidence="6" id="KW-0808">Transferase</keyword>
<comment type="similarity">
    <text evidence="3">Belongs to the SDO1/SBDS family.</text>
</comment>
<evidence type="ECO:0000259" key="16">
    <source>
        <dbReference type="Pfam" id="PF03727"/>
    </source>
</evidence>
<evidence type="ECO:0000256" key="12">
    <source>
        <dbReference type="ARBA" id="ARBA00047905"/>
    </source>
</evidence>
<dbReference type="GO" id="GO:0004340">
    <property type="term" value="F:glucokinase activity"/>
    <property type="evidence" value="ECO:0007669"/>
    <property type="project" value="TreeGrafter"/>
</dbReference>
<accession>A0A4T0SDQ1</accession>
<dbReference type="Proteomes" id="UP000307169">
    <property type="component" value="Unassembled WGS sequence"/>
</dbReference>
<dbReference type="InterPro" id="IPR036786">
    <property type="entry name" value="Ribosome_mat_SBDS_N_sf"/>
</dbReference>
<proteinExistence type="inferred from homology"/>
<protein>
    <recommendedName>
        <fullName evidence="5">hexokinase</fullName>
        <ecNumber evidence="5">2.7.1.1</ecNumber>
    </recommendedName>
</protein>
<dbReference type="GO" id="GO:0005536">
    <property type="term" value="F:D-glucose binding"/>
    <property type="evidence" value="ECO:0007669"/>
    <property type="project" value="InterPro"/>
</dbReference>
<evidence type="ECO:0000313" key="30">
    <source>
        <dbReference type="Proteomes" id="UP000310708"/>
    </source>
</evidence>
<dbReference type="Gene3D" id="3.40.367.20">
    <property type="match status" value="1"/>
</dbReference>
<dbReference type="GO" id="GO:0005524">
    <property type="term" value="F:ATP binding"/>
    <property type="evidence" value="ECO:0007669"/>
    <property type="project" value="UniProtKB-KW"/>
</dbReference>
<dbReference type="InterPro" id="IPR019783">
    <property type="entry name" value="SDO1/SBDS_N"/>
</dbReference>
<dbReference type="PRINTS" id="PR00475">
    <property type="entry name" value="HEXOKINASE"/>
</dbReference>
<dbReference type="UniPathway" id="UPA00109">
    <property type="reaction ID" value="UER00180"/>
</dbReference>
<evidence type="ECO:0000256" key="4">
    <source>
        <dbReference type="ARBA" id="ARBA00009225"/>
    </source>
</evidence>
<dbReference type="SUPFAM" id="SSF53067">
    <property type="entry name" value="Actin-like ATPase domain"/>
    <property type="match status" value="2"/>
</dbReference>
<evidence type="ECO:0000256" key="9">
    <source>
        <dbReference type="ARBA" id="ARBA00022840"/>
    </source>
</evidence>
<dbReference type="InterPro" id="IPR018978">
    <property type="entry name" value="SDO1/SBDS_central"/>
</dbReference>
<dbReference type="InterPro" id="IPR043129">
    <property type="entry name" value="ATPase_NBD"/>
</dbReference>